<dbReference type="UniPathway" id="UPA00094"/>
<feature type="region of interest" description="Disordered" evidence="9">
    <location>
        <begin position="1"/>
        <end position="26"/>
    </location>
</feature>
<dbReference type="PANTHER" id="PTHR45266">
    <property type="entry name" value="OXALOACETATE DECARBOXYLASE ALPHA CHAIN"/>
    <property type="match status" value="1"/>
</dbReference>
<evidence type="ECO:0000256" key="6">
    <source>
        <dbReference type="ARBA" id="ARBA00023160"/>
    </source>
</evidence>
<keyword evidence="6 8" id="KW-0275">Fatty acid biosynthesis</keyword>
<organism evidence="11">
    <name type="scientific">uncultured Solirubrobacteraceae bacterium</name>
    <dbReference type="NCBI Taxonomy" id="1162706"/>
    <lineage>
        <taxon>Bacteria</taxon>
        <taxon>Bacillati</taxon>
        <taxon>Actinomycetota</taxon>
        <taxon>Thermoleophilia</taxon>
        <taxon>Solirubrobacterales</taxon>
        <taxon>Solirubrobacteraceae</taxon>
        <taxon>environmental samples</taxon>
    </lineage>
</organism>
<sequence>APAARKPPRRDRAGGGGGGGADELEAPLQGNMWKVLVEQGQTVEEGQLICIIEAMKMENEIMAHKAGVIETLAAKEGEPINSGDTIAIITEPSPSGAAGTGRAAPAAAE</sequence>
<dbReference type="FunFam" id="2.40.50.100:FF:000003">
    <property type="entry name" value="Acetyl-CoA carboxylase biotin carboxyl carrier protein"/>
    <property type="match status" value="1"/>
</dbReference>
<feature type="compositionally biased region" description="Low complexity" evidence="9">
    <location>
        <begin position="92"/>
        <end position="109"/>
    </location>
</feature>
<comment type="pathway">
    <text evidence="1 8">Lipid metabolism; fatty acid biosynthesis.</text>
</comment>
<accession>A0A6J4SY51</accession>
<dbReference type="InterPro" id="IPR001249">
    <property type="entry name" value="AcCoA_biotinCC"/>
</dbReference>
<dbReference type="SUPFAM" id="SSF51230">
    <property type="entry name" value="Single hybrid motif"/>
    <property type="match status" value="1"/>
</dbReference>
<dbReference type="PRINTS" id="PR01071">
    <property type="entry name" value="ACOABIOTINCC"/>
</dbReference>
<evidence type="ECO:0000256" key="7">
    <source>
        <dbReference type="ARBA" id="ARBA00023267"/>
    </source>
</evidence>
<name>A0A6J4SY51_9ACTN</name>
<gene>
    <name evidence="11" type="ORF">AVDCRST_MAG30-2301</name>
</gene>
<evidence type="ECO:0000256" key="4">
    <source>
        <dbReference type="ARBA" id="ARBA00022832"/>
    </source>
</evidence>
<keyword evidence="7 8" id="KW-0092">Biotin</keyword>
<dbReference type="InterPro" id="IPR011053">
    <property type="entry name" value="Single_hybrid_motif"/>
</dbReference>
<dbReference type="EMBL" id="CADCVS010000303">
    <property type="protein sequence ID" value="CAA9508210.1"/>
    <property type="molecule type" value="Genomic_DNA"/>
</dbReference>
<evidence type="ECO:0000313" key="11">
    <source>
        <dbReference type="EMBL" id="CAA9508210.1"/>
    </source>
</evidence>
<proteinExistence type="predicted"/>
<feature type="domain" description="Lipoyl-binding" evidence="10">
    <location>
        <begin position="15"/>
        <end position="90"/>
    </location>
</feature>
<evidence type="ECO:0000256" key="8">
    <source>
        <dbReference type="RuleBase" id="RU364072"/>
    </source>
</evidence>
<reference evidence="11" key="1">
    <citation type="submission" date="2020-02" db="EMBL/GenBank/DDBJ databases">
        <authorList>
            <person name="Meier V. D."/>
        </authorList>
    </citation>
    <scope>NUCLEOTIDE SEQUENCE</scope>
    <source>
        <strain evidence="11">AVDCRST_MAG30</strain>
    </source>
</reference>
<protein>
    <recommendedName>
        <fullName evidence="2 8">Biotin carboxyl carrier protein of acetyl-CoA carboxylase</fullName>
    </recommendedName>
</protein>
<evidence type="ECO:0000256" key="5">
    <source>
        <dbReference type="ARBA" id="ARBA00023098"/>
    </source>
</evidence>
<evidence type="ECO:0000259" key="10">
    <source>
        <dbReference type="PROSITE" id="PS50968"/>
    </source>
</evidence>
<dbReference type="CDD" id="cd06850">
    <property type="entry name" value="biotinyl_domain"/>
    <property type="match status" value="1"/>
</dbReference>
<feature type="region of interest" description="Disordered" evidence="9">
    <location>
        <begin position="90"/>
        <end position="109"/>
    </location>
</feature>
<dbReference type="GO" id="GO:0003989">
    <property type="term" value="F:acetyl-CoA carboxylase activity"/>
    <property type="evidence" value="ECO:0007669"/>
    <property type="project" value="InterPro"/>
</dbReference>
<comment type="function">
    <text evidence="8">This protein is a component of the acetyl coenzyme A carboxylase complex; first, biotin carboxylase catalyzes the carboxylation of the carrier protein and then the transcarboxylase transfers the carboxyl group to form malonyl-CoA.</text>
</comment>
<evidence type="ECO:0000256" key="9">
    <source>
        <dbReference type="SAM" id="MobiDB-lite"/>
    </source>
</evidence>
<feature type="non-terminal residue" evidence="11">
    <location>
        <position position="1"/>
    </location>
</feature>
<keyword evidence="4 8" id="KW-0276">Fatty acid metabolism</keyword>
<dbReference type="PROSITE" id="PS00188">
    <property type="entry name" value="BIOTIN"/>
    <property type="match status" value="1"/>
</dbReference>
<dbReference type="Gene3D" id="2.40.50.100">
    <property type="match status" value="1"/>
</dbReference>
<evidence type="ECO:0000256" key="2">
    <source>
        <dbReference type="ARBA" id="ARBA00017562"/>
    </source>
</evidence>
<dbReference type="InterPro" id="IPR000089">
    <property type="entry name" value="Biotin_lipoyl"/>
</dbReference>
<evidence type="ECO:0000256" key="3">
    <source>
        <dbReference type="ARBA" id="ARBA00022516"/>
    </source>
</evidence>
<dbReference type="Pfam" id="PF00364">
    <property type="entry name" value="Biotin_lipoyl"/>
    <property type="match status" value="1"/>
</dbReference>
<evidence type="ECO:0000256" key="1">
    <source>
        <dbReference type="ARBA" id="ARBA00005194"/>
    </source>
</evidence>
<dbReference type="AlphaFoldDB" id="A0A6J4SY51"/>
<dbReference type="GO" id="GO:0009317">
    <property type="term" value="C:acetyl-CoA carboxylase complex"/>
    <property type="evidence" value="ECO:0007669"/>
    <property type="project" value="InterPro"/>
</dbReference>
<dbReference type="InterPro" id="IPR001882">
    <property type="entry name" value="Biotin_BS"/>
</dbReference>
<keyword evidence="3 8" id="KW-0444">Lipid biosynthesis</keyword>
<dbReference type="PROSITE" id="PS50968">
    <property type="entry name" value="BIOTINYL_LIPOYL"/>
    <property type="match status" value="1"/>
</dbReference>
<dbReference type="InterPro" id="IPR050709">
    <property type="entry name" value="Biotin_Carboxyl_Carrier/Decarb"/>
</dbReference>
<dbReference type="PANTHER" id="PTHR45266:SF3">
    <property type="entry name" value="OXALOACETATE DECARBOXYLASE ALPHA CHAIN"/>
    <property type="match status" value="1"/>
</dbReference>
<dbReference type="GO" id="GO:0006633">
    <property type="term" value="P:fatty acid biosynthetic process"/>
    <property type="evidence" value="ECO:0007669"/>
    <property type="project" value="UniProtKB-UniPathway"/>
</dbReference>
<keyword evidence="5 8" id="KW-0443">Lipid metabolism</keyword>